<evidence type="ECO:0000313" key="2">
    <source>
        <dbReference type="EMBL" id="CAG5006386.1"/>
    </source>
</evidence>
<comment type="caution">
    <text evidence="2">The sequence shown here is derived from an EMBL/GenBank/DDBJ whole genome shotgun (WGS) entry which is preliminary data.</text>
</comment>
<proteinExistence type="predicted"/>
<organism evidence="2 3">
    <name type="scientific">Parnassius apollo</name>
    <name type="common">Apollo butterfly</name>
    <name type="synonym">Papilio apollo</name>
    <dbReference type="NCBI Taxonomy" id="110799"/>
    <lineage>
        <taxon>Eukaryota</taxon>
        <taxon>Metazoa</taxon>
        <taxon>Ecdysozoa</taxon>
        <taxon>Arthropoda</taxon>
        <taxon>Hexapoda</taxon>
        <taxon>Insecta</taxon>
        <taxon>Pterygota</taxon>
        <taxon>Neoptera</taxon>
        <taxon>Endopterygota</taxon>
        <taxon>Lepidoptera</taxon>
        <taxon>Glossata</taxon>
        <taxon>Ditrysia</taxon>
        <taxon>Papilionoidea</taxon>
        <taxon>Papilionidae</taxon>
        <taxon>Parnassiinae</taxon>
        <taxon>Parnassini</taxon>
        <taxon>Parnassius</taxon>
        <taxon>Parnassius</taxon>
    </lineage>
</organism>
<keyword evidence="1" id="KW-0175">Coiled coil</keyword>
<protein>
    <submittedName>
        <fullName evidence="2">(apollo) hypothetical protein</fullName>
    </submittedName>
</protein>
<dbReference type="EMBL" id="CAJQZP010000980">
    <property type="protein sequence ID" value="CAG5006386.1"/>
    <property type="molecule type" value="Genomic_DNA"/>
</dbReference>
<gene>
    <name evidence="2" type="ORF">PAPOLLO_LOCUS14739</name>
</gene>
<evidence type="ECO:0000313" key="3">
    <source>
        <dbReference type="Proteomes" id="UP000691718"/>
    </source>
</evidence>
<reference evidence="2" key="1">
    <citation type="submission" date="2021-04" db="EMBL/GenBank/DDBJ databases">
        <authorList>
            <person name="Tunstrom K."/>
        </authorList>
    </citation>
    <scope>NUCLEOTIDE SEQUENCE</scope>
</reference>
<keyword evidence="3" id="KW-1185">Reference proteome</keyword>
<dbReference type="AlphaFoldDB" id="A0A8S3XD54"/>
<evidence type="ECO:0000256" key="1">
    <source>
        <dbReference type="SAM" id="Coils"/>
    </source>
</evidence>
<accession>A0A8S3XD54</accession>
<sequence length="155" mass="17704">MGIITLVLCVPTHKKLVSQKIIANSTHLVEELRELCRVVNEYGLRKEPCSALTQNFRDQESVEQQHQKTELLHKQVVDLRMQLNAEVAEIRDDINSMSQDIKELTAASSISPLPSIQANLEDLRRKNRELRDITVESAAPIRLAIESLRKELKNQ</sequence>
<dbReference type="Proteomes" id="UP000691718">
    <property type="component" value="Unassembled WGS sequence"/>
</dbReference>
<name>A0A8S3XD54_PARAO</name>
<feature type="coiled-coil region" evidence="1">
    <location>
        <begin position="80"/>
        <end position="133"/>
    </location>
</feature>